<keyword evidence="5" id="KW-0375">Hydrogen ion transport</keyword>
<keyword evidence="3" id="KW-0813">Transport</keyword>
<keyword evidence="8 10" id="KW-0472">Membrane</keyword>
<comment type="subcellular location">
    <subcellularLocation>
        <location evidence="1">Endomembrane system</location>
        <topology evidence="1">Multi-pass membrane protein</topology>
    </subcellularLocation>
</comment>
<name>A0AAD3RX93_NEPGR</name>
<accession>A0AAD3RX93</accession>
<gene>
    <name evidence="12" type="ORF">Nepgr_001200</name>
</gene>
<evidence type="ECO:0000256" key="8">
    <source>
        <dbReference type="ARBA" id="ARBA00023136"/>
    </source>
</evidence>
<keyword evidence="6 10" id="KW-1133">Transmembrane helix</keyword>
<keyword evidence="4 10" id="KW-0812">Transmembrane</keyword>
<evidence type="ECO:0000256" key="9">
    <source>
        <dbReference type="SAM" id="MobiDB-lite"/>
    </source>
</evidence>
<comment type="similarity">
    <text evidence="2">Belongs to the V-ATPase e1/e2 subunit family.</text>
</comment>
<keyword evidence="7" id="KW-0406">Ion transport</keyword>
<evidence type="ECO:0000256" key="7">
    <source>
        <dbReference type="ARBA" id="ARBA00023065"/>
    </source>
</evidence>
<feature type="region of interest" description="Disordered" evidence="9">
    <location>
        <begin position="74"/>
        <end position="98"/>
    </location>
</feature>
<reference evidence="12" key="1">
    <citation type="submission" date="2023-05" db="EMBL/GenBank/DDBJ databases">
        <title>Nepenthes gracilis genome sequencing.</title>
        <authorList>
            <person name="Fukushima K."/>
        </authorList>
    </citation>
    <scope>NUCLEOTIDE SEQUENCE</scope>
    <source>
        <strain evidence="12">SING2019-196</strain>
    </source>
</reference>
<evidence type="ECO:0000256" key="11">
    <source>
        <dbReference type="SAM" id="SignalP"/>
    </source>
</evidence>
<dbReference type="GO" id="GO:0033179">
    <property type="term" value="C:proton-transporting V-type ATPase, V0 domain"/>
    <property type="evidence" value="ECO:0007669"/>
    <property type="project" value="InterPro"/>
</dbReference>
<comment type="caution">
    <text evidence="12">The sequence shown here is derived from an EMBL/GenBank/DDBJ whole genome shotgun (WGS) entry which is preliminary data.</text>
</comment>
<dbReference type="GO" id="GO:0046961">
    <property type="term" value="F:proton-transporting ATPase activity, rotational mechanism"/>
    <property type="evidence" value="ECO:0007669"/>
    <property type="project" value="InterPro"/>
</dbReference>
<evidence type="ECO:0000256" key="3">
    <source>
        <dbReference type="ARBA" id="ARBA00022448"/>
    </source>
</evidence>
<feature type="chain" id="PRO_5042041541" evidence="11">
    <location>
        <begin position="18"/>
        <end position="98"/>
    </location>
</feature>
<dbReference type="InterPro" id="IPR008389">
    <property type="entry name" value="ATPase_V0-cplx_e1/e2_su"/>
</dbReference>
<evidence type="ECO:0000256" key="5">
    <source>
        <dbReference type="ARBA" id="ARBA00022781"/>
    </source>
</evidence>
<dbReference type="PANTHER" id="PTHR12263:SF0">
    <property type="entry name" value="V-TYPE PROTON ATPASE SUBUNIT"/>
    <property type="match status" value="1"/>
</dbReference>
<feature type="compositionally biased region" description="Polar residues" evidence="9">
    <location>
        <begin position="74"/>
        <end position="90"/>
    </location>
</feature>
<protein>
    <submittedName>
        <fullName evidence="12">Uncharacterized protein</fullName>
    </submittedName>
</protein>
<dbReference type="PANTHER" id="PTHR12263">
    <property type="entry name" value="VACUOLAR ATP SYNTHASE SUBUNIT H"/>
    <property type="match status" value="1"/>
</dbReference>
<evidence type="ECO:0000256" key="2">
    <source>
        <dbReference type="ARBA" id="ARBA00008328"/>
    </source>
</evidence>
<feature type="signal peptide" evidence="11">
    <location>
        <begin position="1"/>
        <end position="17"/>
    </location>
</feature>
<dbReference type="AlphaFoldDB" id="A0AAD3RX93"/>
<organism evidence="12 13">
    <name type="scientific">Nepenthes gracilis</name>
    <name type="common">Slender pitcher plant</name>
    <dbReference type="NCBI Taxonomy" id="150966"/>
    <lineage>
        <taxon>Eukaryota</taxon>
        <taxon>Viridiplantae</taxon>
        <taxon>Streptophyta</taxon>
        <taxon>Embryophyta</taxon>
        <taxon>Tracheophyta</taxon>
        <taxon>Spermatophyta</taxon>
        <taxon>Magnoliopsida</taxon>
        <taxon>eudicotyledons</taxon>
        <taxon>Gunneridae</taxon>
        <taxon>Pentapetalae</taxon>
        <taxon>Caryophyllales</taxon>
        <taxon>Nepenthaceae</taxon>
        <taxon>Nepenthes</taxon>
    </lineage>
</organism>
<evidence type="ECO:0000256" key="6">
    <source>
        <dbReference type="ARBA" id="ARBA00022989"/>
    </source>
</evidence>
<evidence type="ECO:0000313" key="13">
    <source>
        <dbReference type="Proteomes" id="UP001279734"/>
    </source>
</evidence>
<evidence type="ECO:0000256" key="10">
    <source>
        <dbReference type="SAM" id="Phobius"/>
    </source>
</evidence>
<dbReference type="GO" id="GO:0012505">
    <property type="term" value="C:endomembrane system"/>
    <property type="evidence" value="ECO:0007669"/>
    <property type="project" value="UniProtKB-SubCell"/>
</dbReference>
<evidence type="ECO:0000313" key="12">
    <source>
        <dbReference type="EMBL" id="GMG99360.1"/>
    </source>
</evidence>
<keyword evidence="11" id="KW-0732">Signal</keyword>
<evidence type="ECO:0000256" key="1">
    <source>
        <dbReference type="ARBA" id="ARBA00004127"/>
    </source>
</evidence>
<feature type="transmembrane region" description="Helical" evidence="10">
    <location>
        <begin position="33"/>
        <end position="58"/>
    </location>
</feature>
<dbReference type="EMBL" id="BSYO01000001">
    <property type="protein sequence ID" value="GMG99360.1"/>
    <property type="molecule type" value="Genomic_DNA"/>
</dbReference>
<dbReference type="Pfam" id="PF05493">
    <property type="entry name" value="ATP_synt_H"/>
    <property type="match status" value="1"/>
</dbReference>
<sequence>MGFFVTTLIFAVIGVIASLFTITCCNKGPSTNLFHLTLICTATACCWMMWAIVGVSCFEKSTLSCRIYLQVDSSNSRELQNSSTSKSLDPTENYRLCY</sequence>
<evidence type="ECO:0000256" key="4">
    <source>
        <dbReference type="ARBA" id="ARBA00022692"/>
    </source>
</evidence>
<proteinExistence type="inferred from homology"/>
<dbReference type="Proteomes" id="UP001279734">
    <property type="component" value="Unassembled WGS sequence"/>
</dbReference>
<keyword evidence="13" id="KW-1185">Reference proteome</keyword>